<dbReference type="EMBL" id="CP004372">
    <property type="protein sequence ID" value="AHM05533.1"/>
    <property type="molecule type" value="Genomic_DNA"/>
</dbReference>
<proteinExistence type="predicted"/>
<evidence type="ECO:0008006" key="3">
    <source>
        <dbReference type="Google" id="ProtNLM"/>
    </source>
</evidence>
<reference evidence="1 2" key="1">
    <citation type="submission" date="2013-03" db="EMBL/GenBank/DDBJ databases">
        <authorList>
            <person name="Fiebig A."/>
            <person name="Goeker M."/>
            <person name="Klenk H.-P.P."/>
        </authorList>
    </citation>
    <scope>NUCLEOTIDE SEQUENCE [LARGE SCALE GENOMIC DNA]</scope>
    <source>
        <strain evidence="2">DSM 19469</strain>
    </source>
</reference>
<dbReference type="InterPro" id="IPR036249">
    <property type="entry name" value="Thioredoxin-like_sf"/>
</dbReference>
<dbReference type="AlphaFoldDB" id="W8RW52"/>
<dbReference type="Pfam" id="PF06764">
    <property type="entry name" value="DUF1223"/>
    <property type="match status" value="1"/>
</dbReference>
<dbReference type="KEGG" id="red:roselon_03273"/>
<keyword evidence="2" id="KW-1185">Reference proteome</keyword>
<organism evidence="1 2">
    <name type="scientific">Roseicyclus elongatus DSM 19469</name>
    <dbReference type="NCBI Taxonomy" id="1294273"/>
    <lineage>
        <taxon>Bacteria</taxon>
        <taxon>Pseudomonadati</taxon>
        <taxon>Pseudomonadota</taxon>
        <taxon>Alphaproteobacteria</taxon>
        <taxon>Rhodobacterales</taxon>
        <taxon>Roseobacteraceae</taxon>
        <taxon>Roseicyclus</taxon>
    </lineage>
</organism>
<protein>
    <recommendedName>
        <fullName evidence="3">DUF1223 domain-containing protein</fullName>
    </recommendedName>
</protein>
<dbReference type="eggNOG" id="COG5429">
    <property type="taxonomic scope" value="Bacteria"/>
</dbReference>
<dbReference type="SUPFAM" id="SSF52833">
    <property type="entry name" value="Thioredoxin-like"/>
    <property type="match status" value="1"/>
</dbReference>
<dbReference type="STRING" id="1294273.roselon_03273"/>
<dbReference type="Proteomes" id="UP000019593">
    <property type="component" value="Chromosome"/>
</dbReference>
<accession>W8RW52</accession>
<dbReference type="RefSeq" id="WP_245605362.1">
    <property type="nucleotide sequence ID" value="NZ_CP004372.1"/>
</dbReference>
<dbReference type="PANTHER" id="PTHR36057:SF1">
    <property type="entry name" value="LIPOPROTEIN LIPID ATTACHMENT SITE-LIKE PROTEIN, PUTATIVE (DUF1223)-RELATED"/>
    <property type="match status" value="1"/>
</dbReference>
<gene>
    <name evidence="1" type="ORF">roselon_03273</name>
</gene>
<name>W8RW52_9RHOB</name>
<dbReference type="InterPro" id="IPR010634">
    <property type="entry name" value="DUF1223"/>
</dbReference>
<dbReference type="PATRIC" id="fig|1294273.3.peg.3231"/>
<sequence length="243" mass="25885">MGIARHAAALLTGVGLWVVPVGAQAQSPVVVELFTSQGCSACPPADGLLAQLADREGVIALALHVDYWDYIGWADTFAQPAFTQRQHDYGVAAGSTVVYTPQMVIGGADHVVGFRPMEVADLLMEHGNAPDPVRLSVDATGDGYDLQADWLADTPAPPMVVHLVAYQPEERVEIARGENAGRVAEYHNIVRAGMCWPIGTGPRRLRPALRPRMGCRGLSSCSIAITGRSLPPLGWTDPAERGA</sequence>
<evidence type="ECO:0000313" key="2">
    <source>
        <dbReference type="Proteomes" id="UP000019593"/>
    </source>
</evidence>
<dbReference type="HOGENOM" id="CLU_065609_0_0_5"/>
<dbReference type="PANTHER" id="PTHR36057">
    <property type="match status" value="1"/>
</dbReference>
<evidence type="ECO:0000313" key="1">
    <source>
        <dbReference type="EMBL" id="AHM05533.1"/>
    </source>
</evidence>